<keyword evidence="9 15" id="KW-0238">DNA-binding</keyword>
<evidence type="ECO:0000256" key="4">
    <source>
        <dbReference type="ARBA" id="ARBA00022723"/>
    </source>
</evidence>
<dbReference type="EMBL" id="JACHID010000001">
    <property type="protein sequence ID" value="MBB5020705.1"/>
    <property type="molecule type" value="Genomic_DNA"/>
</dbReference>
<dbReference type="SUPFAM" id="SSF46946">
    <property type="entry name" value="S13-like H2TH domain"/>
    <property type="match status" value="1"/>
</dbReference>
<dbReference type="Pfam" id="PF01149">
    <property type="entry name" value="Fapy_DNA_glyco"/>
    <property type="match status" value="1"/>
</dbReference>
<evidence type="ECO:0000313" key="18">
    <source>
        <dbReference type="EMBL" id="MBB5020705.1"/>
    </source>
</evidence>
<evidence type="ECO:0000256" key="2">
    <source>
        <dbReference type="ARBA" id="ARBA00009409"/>
    </source>
</evidence>
<keyword evidence="7 15" id="KW-0378">Hydrolase</keyword>
<dbReference type="EC" id="3.2.2.23" evidence="15"/>
<comment type="catalytic activity">
    <reaction evidence="1 15">
        <text>Hydrolysis of DNA containing ring-opened 7-methylguanine residues, releasing 2,6-diamino-4-hydroxy-5-(N-methyl)formamidopyrimidine.</text>
        <dbReference type="EC" id="3.2.2.23"/>
    </reaction>
</comment>
<evidence type="ECO:0000256" key="7">
    <source>
        <dbReference type="ARBA" id="ARBA00022801"/>
    </source>
</evidence>
<evidence type="ECO:0000259" key="17">
    <source>
        <dbReference type="PROSITE" id="PS51068"/>
    </source>
</evidence>
<dbReference type="GO" id="GO:0140078">
    <property type="term" value="F:class I DNA-(apurinic or apyrimidinic site) endonuclease activity"/>
    <property type="evidence" value="ECO:0007669"/>
    <property type="project" value="UniProtKB-EC"/>
</dbReference>
<dbReference type="InterPro" id="IPR012319">
    <property type="entry name" value="FPG_cat"/>
</dbReference>
<keyword evidence="13 15" id="KW-0326">Glycosidase</keyword>
<dbReference type="NCBIfam" id="TIGR00577">
    <property type="entry name" value="fpg"/>
    <property type="match status" value="1"/>
</dbReference>
<dbReference type="AlphaFoldDB" id="A0A7W7Y263"/>
<dbReference type="InterPro" id="IPR000214">
    <property type="entry name" value="Znf_DNA_glyclase/AP_lyase"/>
</dbReference>
<dbReference type="SMART" id="SM00898">
    <property type="entry name" value="Fapy_DNA_glyco"/>
    <property type="match status" value="1"/>
</dbReference>
<dbReference type="Proteomes" id="UP000528322">
    <property type="component" value="Unassembled WGS sequence"/>
</dbReference>
<keyword evidence="5 15" id="KW-0227">DNA damage</keyword>
<dbReference type="EC" id="4.2.99.18" evidence="15"/>
<dbReference type="Pfam" id="PF06827">
    <property type="entry name" value="zf-FPG_IleRS"/>
    <property type="match status" value="1"/>
</dbReference>
<reference evidence="18 19" key="1">
    <citation type="submission" date="2020-08" db="EMBL/GenBank/DDBJ databases">
        <title>Genomic Encyclopedia of Type Strains, Phase IV (KMG-IV): sequencing the most valuable type-strain genomes for metagenomic binning, comparative biology and taxonomic classification.</title>
        <authorList>
            <person name="Goeker M."/>
        </authorList>
    </citation>
    <scope>NUCLEOTIDE SEQUENCE [LARGE SCALE GENOMIC DNA]</scope>
    <source>
        <strain evidence="18 19">DSM 22071</strain>
    </source>
</reference>
<dbReference type="HAMAP" id="MF_00103">
    <property type="entry name" value="Fapy_DNA_glycosyl"/>
    <property type="match status" value="1"/>
</dbReference>
<feature type="active site" description="Schiff-base intermediate with DNA" evidence="15">
    <location>
        <position position="2"/>
    </location>
</feature>
<keyword evidence="11 15" id="KW-0456">Lyase</keyword>
<comment type="catalytic activity">
    <reaction evidence="14 15">
        <text>2'-deoxyribonucleotide-(2'-deoxyribose 5'-phosphate)-2'-deoxyribonucleotide-DNA = a 3'-end 2'-deoxyribonucleotide-(2,3-dehydro-2,3-deoxyribose 5'-phosphate)-DNA + a 5'-end 5'-phospho-2'-deoxyribonucleoside-DNA + H(+)</text>
        <dbReference type="Rhea" id="RHEA:66592"/>
        <dbReference type="Rhea" id="RHEA-COMP:13180"/>
        <dbReference type="Rhea" id="RHEA-COMP:16897"/>
        <dbReference type="Rhea" id="RHEA-COMP:17067"/>
        <dbReference type="ChEBI" id="CHEBI:15378"/>
        <dbReference type="ChEBI" id="CHEBI:136412"/>
        <dbReference type="ChEBI" id="CHEBI:157695"/>
        <dbReference type="ChEBI" id="CHEBI:167181"/>
        <dbReference type="EC" id="4.2.99.18"/>
    </reaction>
</comment>
<dbReference type="SUPFAM" id="SSF81624">
    <property type="entry name" value="N-terminal domain of MutM-like DNA repair proteins"/>
    <property type="match status" value="1"/>
</dbReference>
<evidence type="ECO:0000256" key="6">
    <source>
        <dbReference type="ARBA" id="ARBA00022771"/>
    </source>
</evidence>
<dbReference type="GO" id="GO:0003684">
    <property type="term" value="F:damaged DNA binding"/>
    <property type="evidence" value="ECO:0007669"/>
    <property type="project" value="InterPro"/>
</dbReference>
<dbReference type="InterPro" id="IPR015887">
    <property type="entry name" value="DNA_glyclase_Znf_dom_DNA_BS"/>
</dbReference>
<comment type="function">
    <text evidence="15">Involved in base excision repair of DNA damaged by oxidation or by mutagenic agents. Acts as DNA glycosylase that recognizes and removes damaged bases. Has a preference for oxidized purines, such as 7,8-dihydro-8-oxoguanine (8-oxoG). Has AP (apurinic/apyrimidinic) lyase activity and introduces nicks in the DNA strand. Cleaves the DNA backbone by beta-delta elimination to generate a single-strand break at the site of the removed base with both 3'- and 5'-phosphates.</text>
</comment>
<evidence type="ECO:0000313" key="19">
    <source>
        <dbReference type="Proteomes" id="UP000528322"/>
    </source>
</evidence>
<dbReference type="RefSeq" id="WP_221270328.1">
    <property type="nucleotide sequence ID" value="NZ_JACHID010000001.1"/>
</dbReference>
<evidence type="ECO:0000256" key="13">
    <source>
        <dbReference type="ARBA" id="ARBA00023295"/>
    </source>
</evidence>
<feature type="active site" description="Proton donor" evidence="15">
    <location>
        <position position="3"/>
    </location>
</feature>
<evidence type="ECO:0000256" key="8">
    <source>
        <dbReference type="ARBA" id="ARBA00022833"/>
    </source>
</evidence>
<feature type="binding site" evidence="15">
    <location>
        <position position="113"/>
    </location>
    <ligand>
        <name>DNA</name>
        <dbReference type="ChEBI" id="CHEBI:16991"/>
    </ligand>
</feature>
<feature type="active site" description="Proton donor; for beta-elimination activity" evidence="15">
    <location>
        <position position="60"/>
    </location>
</feature>
<dbReference type="InterPro" id="IPR020629">
    <property type="entry name" value="FPG_Glyclase"/>
</dbReference>
<comment type="caution">
    <text evidence="18">The sequence shown here is derived from an EMBL/GenBank/DDBJ whole genome shotgun (WGS) entry which is preliminary data.</text>
</comment>
<evidence type="ECO:0000259" key="16">
    <source>
        <dbReference type="PROSITE" id="PS51066"/>
    </source>
</evidence>
<evidence type="ECO:0000256" key="15">
    <source>
        <dbReference type="HAMAP-Rule" id="MF_00103"/>
    </source>
</evidence>
<gene>
    <name evidence="15" type="primary">mutM</name>
    <name evidence="15" type="synonym">fpg</name>
    <name evidence="18" type="ORF">HNR37_000008</name>
</gene>
<comment type="subunit">
    <text evidence="3 15">Monomer.</text>
</comment>
<dbReference type="GO" id="GO:0034039">
    <property type="term" value="F:8-oxo-7,8-dihydroguanine DNA N-glycosylase activity"/>
    <property type="evidence" value="ECO:0007669"/>
    <property type="project" value="TreeGrafter"/>
</dbReference>
<dbReference type="PROSITE" id="PS01242">
    <property type="entry name" value="ZF_FPG_1"/>
    <property type="match status" value="1"/>
</dbReference>
<organism evidence="18 19">
    <name type="scientific">Desulfurispira natronophila</name>
    <dbReference type="NCBI Taxonomy" id="682562"/>
    <lineage>
        <taxon>Bacteria</taxon>
        <taxon>Pseudomonadati</taxon>
        <taxon>Chrysiogenota</taxon>
        <taxon>Chrysiogenia</taxon>
        <taxon>Chrysiogenales</taxon>
        <taxon>Chrysiogenaceae</taxon>
        <taxon>Desulfurispira</taxon>
    </lineage>
</organism>
<dbReference type="SMART" id="SM01232">
    <property type="entry name" value="H2TH"/>
    <property type="match status" value="1"/>
</dbReference>
<dbReference type="InterPro" id="IPR015886">
    <property type="entry name" value="H2TH_FPG"/>
</dbReference>
<dbReference type="InterPro" id="IPR010979">
    <property type="entry name" value="Ribosomal_uS13-like_H2TH"/>
</dbReference>
<dbReference type="NCBIfam" id="NF002211">
    <property type="entry name" value="PRK01103.1"/>
    <property type="match status" value="1"/>
</dbReference>
<keyword evidence="12 15" id="KW-0511">Multifunctional enzyme</keyword>
<keyword evidence="8 15" id="KW-0862">Zinc</keyword>
<feature type="binding site" evidence="15">
    <location>
        <position position="94"/>
    </location>
    <ligand>
        <name>DNA</name>
        <dbReference type="ChEBI" id="CHEBI:16991"/>
    </ligand>
</feature>
<proteinExistence type="inferred from homology"/>
<dbReference type="PANTHER" id="PTHR22993">
    <property type="entry name" value="FORMAMIDOPYRIMIDINE-DNA GLYCOSYLASE"/>
    <property type="match status" value="1"/>
</dbReference>
<evidence type="ECO:0000256" key="10">
    <source>
        <dbReference type="ARBA" id="ARBA00023204"/>
    </source>
</evidence>
<evidence type="ECO:0000256" key="14">
    <source>
        <dbReference type="ARBA" id="ARBA00044632"/>
    </source>
</evidence>
<comment type="cofactor">
    <cofactor evidence="15">
        <name>Zn(2+)</name>
        <dbReference type="ChEBI" id="CHEBI:29105"/>
    </cofactor>
    <text evidence="15">Binds 1 zinc ion per subunit.</text>
</comment>
<dbReference type="Gene3D" id="1.10.8.50">
    <property type="match status" value="1"/>
</dbReference>
<dbReference type="SUPFAM" id="SSF57716">
    <property type="entry name" value="Glucocorticoid receptor-like (DNA-binding domain)"/>
    <property type="match status" value="1"/>
</dbReference>
<evidence type="ECO:0000256" key="1">
    <source>
        <dbReference type="ARBA" id="ARBA00001668"/>
    </source>
</evidence>
<dbReference type="PANTHER" id="PTHR22993:SF9">
    <property type="entry name" value="FORMAMIDOPYRIMIDINE-DNA GLYCOSYLASE"/>
    <property type="match status" value="1"/>
</dbReference>
<keyword evidence="4 15" id="KW-0479">Metal-binding</keyword>
<keyword evidence="10 15" id="KW-0234">DNA repair</keyword>
<dbReference type="PROSITE" id="PS51066">
    <property type="entry name" value="ZF_FPG_2"/>
    <property type="match status" value="1"/>
</dbReference>
<dbReference type="FunFam" id="1.10.8.50:FF:000003">
    <property type="entry name" value="Formamidopyrimidine-DNA glycosylase"/>
    <property type="match status" value="1"/>
</dbReference>
<evidence type="ECO:0000256" key="5">
    <source>
        <dbReference type="ARBA" id="ARBA00022763"/>
    </source>
</evidence>
<name>A0A7W7Y263_9BACT</name>
<feature type="domain" description="FPG-type" evidence="16">
    <location>
        <begin position="241"/>
        <end position="275"/>
    </location>
</feature>
<protein>
    <recommendedName>
        <fullName evidence="15">Formamidopyrimidine-DNA glycosylase</fullName>
        <shortName evidence="15">Fapy-DNA glycosylase</shortName>
        <ecNumber evidence="15">3.2.2.23</ecNumber>
    </recommendedName>
    <alternativeName>
        <fullName evidence="15">DNA-(apurinic or apyrimidinic site) lyase MutM</fullName>
        <shortName evidence="15">AP lyase MutM</shortName>
        <ecNumber evidence="15">4.2.99.18</ecNumber>
    </alternativeName>
</protein>
<evidence type="ECO:0000256" key="12">
    <source>
        <dbReference type="ARBA" id="ARBA00023268"/>
    </source>
</evidence>
<feature type="active site" description="Proton donor; for delta-elimination activity" evidence="15">
    <location>
        <position position="265"/>
    </location>
</feature>
<dbReference type="Gene3D" id="3.20.190.10">
    <property type="entry name" value="MutM-like, N-terminal"/>
    <property type="match status" value="1"/>
</dbReference>
<keyword evidence="6 15" id="KW-0863">Zinc-finger</keyword>
<dbReference type="GO" id="GO:0008270">
    <property type="term" value="F:zinc ion binding"/>
    <property type="evidence" value="ECO:0007669"/>
    <property type="project" value="UniProtKB-UniRule"/>
</dbReference>
<dbReference type="Pfam" id="PF06831">
    <property type="entry name" value="H2TH"/>
    <property type="match status" value="1"/>
</dbReference>
<keyword evidence="19" id="KW-1185">Reference proteome</keyword>
<comment type="similarity">
    <text evidence="2 15">Belongs to the FPG family.</text>
</comment>
<sequence>MPELPEVQTLVDDLRASSLIGQTIKDVQVRWPRIVAEPTLELFCRQLAGQRVSDIQRRAKYLVFSLGSGQSLLVHLRMTGKFAFASPKDALEAHHHVLLTFGDERQLRYHDTRKFGRFSLVQSAEEALRHLGLEPLSAEFTPEALEQRLRGRRTPLKAFLLDQRQVAGIGNIYADEALWGAGLHPATPAGSLSQEQVHFLYSSIIEALQRGLRNMGTTLGNSQANFYSVAGRRGRNEDELRVFRRTGLPCPRCGQAIERTVLAQRSTHYCLRCQQNGKRT</sequence>
<accession>A0A7W7Y263</accession>
<evidence type="ECO:0000256" key="3">
    <source>
        <dbReference type="ARBA" id="ARBA00011245"/>
    </source>
</evidence>
<evidence type="ECO:0000256" key="9">
    <source>
        <dbReference type="ARBA" id="ARBA00023125"/>
    </source>
</evidence>
<dbReference type="PROSITE" id="PS51068">
    <property type="entry name" value="FPG_CAT"/>
    <property type="match status" value="1"/>
</dbReference>
<dbReference type="CDD" id="cd08966">
    <property type="entry name" value="EcFpg-like_N"/>
    <property type="match status" value="1"/>
</dbReference>
<dbReference type="InterPro" id="IPR010663">
    <property type="entry name" value="Znf_FPG/IleRS"/>
</dbReference>
<feature type="domain" description="Formamidopyrimidine-DNA glycosylase catalytic" evidence="17">
    <location>
        <begin position="2"/>
        <end position="116"/>
    </location>
</feature>
<dbReference type="InterPro" id="IPR035937">
    <property type="entry name" value="FPG_N"/>
</dbReference>
<dbReference type="GO" id="GO:0006284">
    <property type="term" value="P:base-excision repair"/>
    <property type="evidence" value="ECO:0007669"/>
    <property type="project" value="InterPro"/>
</dbReference>
<feature type="binding site" evidence="15">
    <location>
        <position position="152"/>
    </location>
    <ligand>
        <name>DNA</name>
        <dbReference type="ChEBI" id="CHEBI:16991"/>
    </ligand>
</feature>
<evidence type="ECO:0000256" key="11">
    <source>
        <dbReference type="ARBA" id="ARBA00023239"/>
    </source>
</evidence>